<dbReference type="OrthoDB" id="2389884at2759"/>
<reference evidence="2" key="1">
    <citation type="journal article" date="2020" name="Fungal Divers.">
        <title>Resolving the Mortierellaceae phylogeny through synthesis of multi-gene phylogenetics and phylogenomics.</title>
        <authorList>
            <person name="Vandepol N."/>
            <person name="Liber J."/>
            <person name="Desiro A."/>
            <person name="Na H."/>
            <person name="Kennedy M."/>
            <person name="Barry K."/>
            <person name="Grigoriev I.V."/>
            <person name="Miller A.N."/>
            <person name="O'Donnell K."/>
            <person name="Stajich J.E."/>
            <person name="Bonito G."/>
        </authorList>
    </citation>
    <scope>NUCLEOTIDE SEQUENCE</scope>
    <source>
        <strain evidence="2">KOD1015</strain>
    </source>
</reference>
<sequence>MPTVKSTKKGASGPKRNPKQATPYNKAQKGSGLTSKPKSGRTGSISAPEKALNEAQSKYEALQDDMMSALEGISALGK</sequence>
<gene>
    <name evidence="2" type="ORF">BGW38_001946</name>
</gene>
<comment type="caution">
    <text evidence="2">The sequence shown here is derived from an EMBL/GenBank/DDBJ whole genome shotgun (WGS) entry which is preliminary data.</text>
</comment>
<dbReference type="Proteomes" id="UP000780801">
    <property type="component" value="Unassembled WGS sequence"/>
</dbReference>
<proteinExistence type="predicted"/>
<feature type="region of interest" description="Disordered" evidence="1">
    <location>
        <begin position="1"/>
        <end position="57"/>
    </location>
</feature>
<evidence type="ECO:0000313" key="2">
    <source>
        <dbReference type="EMBL" id="KAF9581151.1"/>
    </source>
</evidence>
<feature type="compositionally biased region" description="Polar residues" evidence="1">
    <location>
        <begin position="31"/>
        <end position="45"/>
    </location>
</feature>
<name>A0A9P6FUW6_9FUNG</name>
<dbReference type="AlphaFoldDB" id="A0A9P6FUW6"/>
<organism evidence="2 3">
    <name type="scientific">Lunasporangiospora selenospora</name>
    <dbReference type="NCBI Taxonomy" id="979761"/>
    <lineage>
        <taxon>Eukaryota</taxon>
        <taxon>Fungi</taxon>
        <taxon>Fungi incertae sedis</taxon>
        <taxon>Mucoromycota</taxon>
        <taxon>Mortierellomycotina</taxon>
        <taxon>Mortierellomycetes</taxon>
        <taxon>Mortierellales</taxon>
        <taxon>Mortierellaceae</taxon>
        <taxon>Lunasporangiospora</taxon>
    </lineage>
</organism>
<evidence type="ECO:0000256" key="1">
    <source>
        <dbReference type="SAM" id="MobiDB-lite"/>
    </source>
</evidence>
<evidence type="ECO:0000313" key="3">
    <source>
        <dbReference type="Proteomes" id="UP000780801"/>
    </source>
</evidence>
<keyword evidence="3" id="KW-1185">Reference proteome</keyword>
<protein>
    <submittedName>
        <fullName evidence="2">Uncharacterized protein</fullName>
    </submittedName>
</protein>
<dbReference type="EMBL" id="JAABOA010001644">
    <property type="protein sequence ID" value="KAF9581151.1"/>
    <property type="molecule type" value="Genomic_DNA"/>
</dbReference>
<accession>A0A9P6FUW6</accession>